<dbReference type="SUPFAM" id="SSF69593">
    <property type="entry name" value="Glycerol-3-phosphate (1)-acyltransferase"/>
    <property type="match status" value="1"/>
</dbReference>
<dbReference type="Pfam" id="PF01553">
    <property type="entry name" value="Acyltransferase"/>
    <property type="match status" value="1"/>
</dbReference>
<dbReference type="PANTHER" id="PTHR10983:SF16">
    <property type="entry name" value="LYSOCARDIOLIPIN ACYLTRANSFERASE 1"/>
    <property type="match status" value="1"/>
</dbReference>
<sequence>MLTYAPNSPSISSNNSIPLPLFRDHVPRCLSSHLPSLHPSTSSPHLFAIVQDRRVSPTRRLPTLDSPIASLSAATFGAFDMTTSALRQRPLPASRDRKLDVAADDTTNPALDPKIGHPSGEAKYGRFRSLLRAFTFSLYFGSGILTVHISQILGAPLYLVNHELYDAYMSLTKACFGLLITTMTQWWAPTVIRISGDASVAEQLSLTPDGRVQCNFPERMVLIANHQIYTDWLYLWWVGYTSNPQMHGHIYIILKESLRWIPVIGPGCMFLGFIFMSRKMAVDRPRLAHRLQKLKTHHAGPDGNNFLDPMWLLLFPEGTNLSGNGRRKSANWADKSGLKDGQHVMLPRSTGMYFCLTELKGTVDYVYDCTVAYEGIPRGHYGEDYFTLSSTYFQGRPPKSVNFYWRRFAVADIPLDNQEDFDKWLRERWYEKDAFMEQYVSTGRFPANGTGTKGYLETEVKTKYWWEFIRIYMMAGTFGLLFNIMLKAHIAYGARYLQEVNLHTSHLYVTLSAMEIGSEPKPRCKACNGEMVVAKEALWLSRLYSKLSMEFGENGQGAKVMGPSAVIIYSRNQGLIALAKK</sequence>
<keyword evidence="3" id="KW-0012">Acyltransferase</keyword>
<reference evidence="7" key="1">
    <citation type="submission" date="2019-06" db="EMBL/GenBank/DDBJ databases">
        <title>Draft genome sequence of the griseofulvin-producing fungus Xylaria cubensis strain G536.</title>
        <authorList>
            <person name="Mead M.E."/>
            <person name="Raja H.A."/>
            <person name="Steenwyk J.L."/>
            <person name="Knowles S.L."/>
            <person name="Oberlies N.H."/>
            <person name="Rokas A."/>
        </authorList>
    </citation>
    <scope>NUCLEOTIDE SEQUENCE [LARGE SCALE GENOMIC DNA]</scope>
    <source>
        <strain evidence="7">G536</strain>
    </source>
</reference>
<comment type="caution">
    <text evidence="6">The sequence shown here is derived from an EMBL/GenBank/DDBJ whole genome shotgun (WGS) entry which is preliminary data.</text>
</comment>
<keyword evidence="4" id="KW-0472">Membrane</keyword>
<comment type="similarity">
    <text evidence="1">Belongs to the 1-acyl-sn-glycerol-3-phosphate acyltransferase family.</text>
</comment>
<keyword evidence="2" id="KW-0808">Transferase</keyword>
<keyword evidence="4" id="KW-0812">Transmembrane</keyword>
<gene>
    <name evidence="6" type="ORF">FHL15_005802</name>
</gene>
<proteinExistence type="inferred from homology"/>
<dbReference type="InterPro" id="IPR032098">
    <property type="entry name" value="Acyltransf_C"/>
</dbReference>
<dbReference type="OrthoDB" id="189226at2759"/>
<name>A0A553HZ51_9PEZI</name>
<dbReference type="GO" id="GO:0036149">
    <property type="term" value="P:phosphatidylinositol acyl-chain remodeling"/>
    <property type="evidence" value="ECO:0007669"/>
    <property type="project" value="TreeGrafter"/>
</dbReference>
<dbReference type="EMBL" id="VFLP01000030">
    <property type="protein sequence ID" value="TRX93223.1"/>
    <property type="molecule type" value="Genomic_DNA"/>
</dbReference>
<feature type="transmembrane region" description="Helical" evidence="4">
    <location>
        <begin position="136"/>
        <end position="159"/>
    </location>
</feature>
<organism evidence="6 7">
    <name type="scientific">Xylaria flabelliformis</name>
    <dbReference type="NCBI Taxonomy" id="2512241"/>
    <lineage>
        <taxon>Eukaryota</taxon>
        <taxon>Fungi</taxon>
        <taxon>Dikarya</taxon>
        <taxon>Ascomycota</taxon>
        <taxon>Pezizomycotina</taxon>
        <taxon>Sordariomycetes</taxon>
        <taxon>Xylariomycetidae</taxon>
        <taxon>Xylariales</taxon>
        <taxon>Xylariaceae</taxon>
        <taxon>Xylaria</taxon>
    </lineage>
</organism>
<evidence type="ECO:0000256" key="1">
    <source>
        <dbReference type="ARBA" id="ARBA00008655"/>
    </source>
</evidence>
<evidence type="ECO:0000259" key="5">
    <source>
        <dbReference type="SMART" id="SM00563"/>
    </source>
</evidence>
<keyword evidence="4" id="KW-1133">Transmembrane helix</keyword>
<protein>
    <recommendedName>
        <fullName evidence="5">Phospholipid/glycerol acyltransferase domain-containing protein</fullName>
    </recommendedName>
</protein>
<dbReference type="PANTHER" id="PTHR10983">
    <property type="entry name" value="1-ACYLGLYCEROL-3-PHOSPHATE ACYLTRANSFERASE-RELATED"/>
    <property type="match status" value="1"/>
</dbReference>
<feature type="transmembrane region" description="Helical" evidence="4">
    <location>
        <begin position="258"/>
        <end position="276"/>
    </location>
</feature>
<dbReference type="GO" id="GO:0016746">
    <property type="term" value="F:acyltransferase activity"/>
    <property type="evidence" value="ECO:0007669"/>
    <property type="project" value="UniProtKB-KW"/>
</dbReference>
<dbReference type="Pfam" id="PF16076">
    <property type="entry name" value="Acyltransf_C"/>
    <property type="match status" value="1"/>
</dbReference>
<evidence type="ECO:0000256" key="4">
    <source>
        <dbReference type="SAM" id="Phobius"/>
    </source>
</evidence>
<dbReference type="InterPro" id="IPR002123">
    <property type="entry name" value="Plipid/glycerol_acylTrfase"/>
</dbReference>
<dbReference type="STRING" id="2512241.A0A553HZ51"/>
<accession>A0A553HZ51</accession>
<dbReference type="SMART" id="SM00563">
    <property type="entry name" value="PlsC"/>
    <property type="match status" value="1"/>
</dbReference>
<feature type="transmembrane region" description="Helical" evidence="4">
    <location>
        <begin position="471"/>
        <end position="492"/>
    </location>
</feature>
<dbReference type="GO" id="GO:0005783">
    <property type="term" value="C:endoplasmic reticulum"/>
    <property type="evidence" value="ECO:0007669"/>
    <property type="project" value="TreeGrafter"/>
</dbReference>
<dbReference type="AlphaFoldDB" id="A0A553HZ51"/>
<feature type="domain" description="Phospholipid/glycerol acyltransferase" evidence="5">
    <location>
        <begin position="220"/>
        <end position="353"/>
    </location>
</feature>
<keyword evidence="7" id="KW-1185">Reference proteome</keyword>
<evidence type="ECO:0000256" key="3">
    <source>
        <dbReference type="ARBA" id="ARBA00023315"/>
    </source>
</evidence>
<evidence type="ECO:0000256" key="2">
    <source>
        <dbReference type="ARBA" id="ARBA00022679"/>
    </source>
</evidence>
<dbReference type="CDD" id="cd07990">
    <property type="entry name" value="LPLAT_LCLAT1-like"/>
    <property type="match status" value="1"/>
</dbReference>
<evidence type="ECO:0000313" key="7">
    <source>
        <dbReference type="Proteomes" id="UP000319160"/>
    </source>
</evidence>
<dbReference type="Proteomes" id="UP000319160">
    <property type="component" value="Unassembled WGS sequence"/>
</dbReference>
<evidence type="ECO:0000313" key="6">
    <source>
        <dbReference type="EMBL" id="TRX93223.1"/>
    </source>
</evidence>